<dbReference type="PROSITE" id="PS51257">
    <property type="entry name" value="PROKAR_LIPOPROTEIN"/>
    <property type="match status" value="1"/>
</dbReference>
<accession>A0A919Y5R8</accession>
<evidence type="ECO:0000256" key="6">
    <source>
        <dbReference type="ARBA" id="ARBA00023139"/>
    </source>
</evidence>
<comment type="similarity">
    <text evidence="2">Belongs to the GerABKC lipoprotein family.</text>
</comment>
<evidence type="ECO:0000256" key="4">
    <source>
        <dbReference type="ARBA" id="ARBA00022729"/>
    </source>
</evidence>
<dbReference type="GO" id="GO:0009847">
    <property type="term" value="P:spore germination"/>
    <property type="evidence" value="ECO:0007669"/>
    <property type="project" value="InterPro"/>
</dbReference>
<evidence type="ECO:0000256" key="5">
    <source>
        <dbReference type="ARBA" id="ARBA00023136"/>
    </source>
</evidence>
<dbReference type="Pfam" id="PF05504">
    <property type="entry name" value="Spore_GerAC"/>
    <property type="match status" value="1"/>
</dbReference>
<keyword evidence="4" id="KW-0732">Signal</keyword>
<feature type="domain" description="Spore germination protein N-terminal" evidence="9">
    <location>
        <begin position="19"/>
        <end position="186"/>
    </location>
</feature>
<dbReference type="InterPro" id="IPR046953">
    <property type="entry name" value="Spore_GerAC-like_C"/>
</dbReference>
<dbReference type="RefSeq" id="WP_212976624.1">
    <property type="nucleotide sequence ID" value="NZ_AP025343.1"/>
</dbReference>
<dbReference type="PANTHER" id="PTHR35789:SF1">
    <property type="entry name" value="SPORE GERMINATION PROTEIN B3"/>
    <property type="match status" value="1"/>
</dbReference>
<comment type="caution">
    <text evidence="10">The sequence shown here is derived from an EMBL/GenBank/DDBJ whole genome shotgun (WGS) entry which is preliminary data.</text>
</comment>
<evidence type="ECO:0000259" key="8">
    <source>
        <dbReference type="Pfam" id="PF05504"/>
    </source>
</evidence>
<keyword evidence="5" id="KW-0472">Membrane</keyword>
<evidence type="ECO:0000256" key="7">
    <source>
        <dbReference type="ARBA" id="ARBA00023288"/>
    </source>
</evidence>
<name>A0A919Y5R8_9BACL</name>
<proteinExistence type="inferred from homology"/>
<dbReference type="Pfam" id="PF25198">
    <property type="entry name" value="Spore_GerAC_N"/>
    <property type="match status" value="1"/>
</dbReference>
<dbReference type="Proteomes" id="UP000682811">
    <property type="component" value="Unassembled WGS sequence"/>
</dbReference>
<dbReference type="Gene3D" id="3.30.300.210">
    <property type="entry name" value="Nutrient germinant receptor protein C, domain 3"/>
    <property type="match status" value="1"/>
</dbReference>
<comment type="subcellular location">
    <subcellularLocation>
        <location evidence="1">Membrane</location>
        <topology evidence="1">Lipid-anchor</topology>
    </subcellularLocation>
</comment>
<dbReference type="EMBL" id="BORT01000001">
    <property type="protein sequence ID" value="GIO45441.1"/>
    <property type="molecule type" value="Genomic_DNA"/>
</dbReference>
<keyword evidence="7" id="KW-0449">Lipoprotein</keyword>
<protein>
    <recommendedName>
        <fullName evidence="12">Ger(X)C family spore germination protein</fullName>
    </recommendedName>
</protein>
<keyword evidence="6" id="KW-0564">Palmitate</keyword>
<reference evidence="10 11" key="1">
    <citation type="submission" date="2021-03" db="EMBL/GenBank/DDBJ databases">
        <title>Antimicrobial resistance genes in bacteria isolated from Japanese honey, and their potential for conferring macrolide and lincosamide resistance in the American foulbrood pathogen Paenibacillus larvae.</title>
        <authorList>
            <person name="Okamoto M."/>
            <person name="Kumagai M."/>
            <person name="Kanamori H."/>
            <person name="Takamatsu D."/>
        </authorList>
    </citation>
    <scope>NUCLEOTIDE SEQUENCE [LARGE SCALE GENOMIC DNA]</scope>
    <source>
        <strain evidence="10 11">J34TS1</strain>
    </source>
</reference>
<organism evidence="10 11">
    <name type="scientific">Paenibacillus azoreducens</name>
    <dbReference type="NCBI Taxonomy" id="116718"/>
    <lineage>
        <taxon>Bacteria</taxon>
        <taxon>Bacillati</taxon>
        <taxon>Bacillota</taxon>
        <taxon>Bacilli</taxon>
        <taxon>Bacillales</taxon>
        <taxon>Paenibacillaceae</taxon>
        <taxon>Paenibacillus</taxon>
    </lineage>
</organism>
<dbReference type="PANTHER" id="PTHR35789">
    <property type="entry name" value="SPORE GERMINATION PROTEIN B3"/>
    <property type="match status" value="1"/>
</dbReference>
<dbReference type="InterPro" id="IPR038501">
    <property type="entry name" value="Spore_GerAC_C_sf"/>
</dbReference>
<evidence type="ECO:0008006" key="12">
    <source>
        <dbReference type="Google" id="ProtNLM"/>
    </source>
</evidence>
<gene>
    <name evidence="10" type="ORF">J34TS1_02060</name>
</gene>
<dbReference type="GO" id="GO:0016020">
    <property type="term" value="C:membrane"/>
    <property type="evidence" value="ECO:0007669"/>
    <property type="project" value="UniProtKB-SubCell"/>
</dbReference>
<feature type="domain" description="Spore germination GerAC-like C-terminal" evidence="8">
    <location>
        <begin position="195"/>
        <end position="366"/>
    </location>
</feature>
<dbReference type="NCBIfam" id="TIGR02887">
    <property type="entry name" value="spore_ger_x_C"/>
    <property type="match status" value="1"/>
</dbReference>
<dbReference type="InterPro" id="IPR008844">
    <property type="entry name" value="Spore_GerAC-like"/>
</dbReference>
<keyword evidence="11" id="KW-1185">Reference proteome</keyword>
<evidence type="ECO:0000256" key="3">
    <source>
        <dbReference type="ARBA" id="ARBA00022544"/>
    </source>
</evidence>
<evidence type="ECO:0000313" key="10">
    <source>
        <dbReference type="EMBL" id="GIO45441.1"/>
    </source>
</evidence>
<sequence>MKARLILLALLLVLSGCKDEHILEQTGFIRTIAYDSAGDEDRNLLRVTISIPKSNHKDAIVYSTASKSDKNAKMYFSRQNNRKLVNGQLRQVLFGEKLAEKGIWKHLDSLIRDPSIGSRLHIIVAETDPHHLLQRNDYPQGPTAGEYIDALIRTESANGEIPNSDLYSFSRDYYDDGIDPVTTILKEQKESLMINGIALFDGDRFVGKIRPDDRMYFGLLHHNVKAGDLYIDLKKNHDDGEQAALQFLSSRRKVEILSAKGLANNKQLKASLHIQLEGSLLEYIGDLDMKKQADQRKLEREMRDAIQAKCESLLHMMQMKHSDALGIGQYVRNKIPYETWSKLDWKKVYADADISVQVHVRIKDYGKLLH</sequence>
<keyword evidence="3" id="KW-0309">Germination</keyword>
<dbReference type="InterPro" id="IPR057336">
    <property type="entry name" value="GerAC_N"/>
</dbReference>
<evidence type="ECO:0000313" key="11">
    <source>
        <dbReference type="Proteomes" id="UP000682811"/>
    </source>
</evidence>
<evidence type="ECO:0000256" key="2">
    <source>
        <dbReference type="ARBA" id="ARBA00007886"/>
    </source>
</evidence>
<evidence type="ECO:0000259" key="9">
    <source>
        <dbReference type="Pfam" id="PF25198"/>
    </source>
</evidence>
<evidence type="ECO:0000256" key="1">
    <source>
        <dbReference type="ARBA" id="ARBA00004635"/>
    </source>
</evidence>
<dbReference type="AlphaFoldDB" id="A0A919Y5R8"/>